<evidence type="ECO:0000313" key="2">
    <source>
        <dbReference type="Proteomes" id="UP000827976"/>
    </source>
</evidence>
<organism evidence="1 2">
    <name type="scientific">Dioscorea alata</name>
    <name type="common">Purple yam</name>
    <dbReference type="NCBI Taxonomy" id="55571"/>
    <lineage>
        <taxon>Eukaryota</taxon>
        <taxon>Viridiplantae</taxon>
        <taxon>Streptophyta</taxon>
        <taxon>Embryophyta</taxon>
        <taxon>Tracheophyta</taxon>
        <taxon>Spermatophyta</taxon>
        <taxon>Magnoliopsida</taxon>
        <taxon>Liliopsida</taxon>
        <taxon>Dioscoreales</taxon>
        <taxon>Dioscoreaceae</taxon>
        <taxon>Dioscorea</taxon>
    </lineage>
</organism>
<dbReference type="Proteomes" id="UP000827976">
    <property type="component" value="Chromosome 5"/>
</dbReference>
<evidence type="ECO:0000313" key="1">
    <source>
        <dbReference type="EMBL" id="KAH7683662.1"/>
    </source>
</evidence>
<accession>A0ACB7W844</accession>
<keyword evidence="1" id="KW-0378">Hydrolase</keyword>
<dbReference type="EMBL" id="CM037015">
    <property type="protein sequence ID" value="KAH7683662.1"/>
    <property type="molecule type" value="Genomic_DNA"/>
</dbReference>
<dbReference type="EC" id="3.1.1.11" evidence="1"/>
<protein>
    <submittedName>
        <fullName evidence="1">Pectinesterase protein</fullName>
        <ecNumber evidence="1">3.1.1.11</ecNumber>
    </submittedName>
</protein>
<comment type="caution">
    <text evidence="1">The sequence shown here is derived from an EMBL/GenBank/DDBJ whole genome shotgun (WGS) entry which is preliminary data.</text>
</comment>
<gene>
    <name evidence="1" type="ORF">IHE45_05G197900</name>
</gene>
<reference evidence="2" key="1">
    <citation type="journal article" date="2022" name="Nat. Commun.">
        <title>Chromosome evolution and the genetic basis of agronomically important traits in greater yam.</title>
        <authorList>
            <person name="Bredeson J.V."/>
            <person name="Lyons J.B."/>
            <person name="Oniyinde I.O."/>
            <person name="Okereke N.R."/>
            <person name="Kolade O."/>
            <person name="Nnabue I."/>
            <person name="Nwadili C.O."/>
            <person name="Hribova E."/>
            <person name="Parker M."/>
            <person name="Nwogha J."/>
            <person name="Shu S."/>
            <person name="Carlson J."/>
            <person name="Kariba R."/>
            <person name="Muthemba S."/>
            <person name="Knop K."/>
            <person name="Barton G.J."/>
            <person name="Sherwood A.V."/>
            <person name="Lopez-Montes A."/>
            <person name="Asiedu R."/>
            <person name="Jamnadass R."/>
            <person name="Muchugi A."/>
            <person name="Goodstein D."/>
            <person name="Egesi C.N."/>
            <person name="Featherston J."/>
            <person name="Asfaw A."/>
            <person name="Simpson G.G."/>
            <person name="Dolezel J."/>
            <person name="Hendre P.S."/>
            <person name="Van Deynze A."/>
            <person name="Kumar P.L."/>
            <person name="Obidiegwu J.E."/>
            <person name="Bhattacharjee R."/>
            <person name="Rokhsar D.S."/>
        </authorList>
    </citation>
    <scope>NUCLEOTIDE SEQUENCE [LARGE SCALE GENOMIC DNA]</scope>
    <source>
        <strain evidence="2">cv. TDa95/00328</strain>
    </source>
</reference>
<proteinExistence type="predicted"/>
<keyword evidence="2" id="KW-1185">Reference proteome</keyword>
<name>A0ACB7W844_DIOAL</name>
<sequence>MDSMKALYQNQTITLTLLLSTTFFSYISCDSNTTTILITSTCNHTLYVDVCMSSLQSHANSQTALDLQGLASISINVTISQAIKNINFIKAMTDQLISSPHPPQDHEYVASCLDDCLIEYGEAIDDLEQAHEALNEGEFGTMNVMVAGAMANANSCENGFGEKKGVQSPLMDLNVFFMKLCSNSMAISNLLS</sequence>